<evidence type="ECO:0000256" key="3">
    <source>
        <dbReference type="ARBA" id="ARBA00022679"/>
    </source>
</evidence>
<sequence length="374" mass="43272">METYIYNGRRLDKSMLPLFGRHNAGSRTRYIKLLVVFVLATIVGLYYQFTQEERLLKESWTKQTAAYNSDCYVTVAMGSDLASSRGLFASINSIISNYSGGDDEKLCVYIFSTKADLQTREQGINCVFEGKLPSNVQIHHRSIDQTQWNPQIFTEQDELMHEDAREYLFMRYYLKPSDVDGTQRVIWIDSDTIVRGDVKTLYEWDLKGKPIAAANYWEPLKNYLCTNPRLNRIKMKTPYGKTSPFNVRNNLNTGLMVIDLYQMQRRRILDKFHNLVISHEFDCLWNDEAGREKGFDLALEGEYIELPSVWNVGHLGQGELLRVSLKDDACQQAKMLHFNGLNKPYSVGRSSSLCVHFFDEYDIIAIDQKSHCLQ</sequence>
<keyword evidence="4" id="KW-0479">Metal-binding</keyword>
<keyword evidence="5" id="KW-0472">Membrane</keyword>
<dbReference type="GO" id="GO:0046872">
    <property type="term" value="F:metal ion binding"/>
    <property type="evidence" value="ECO:0007669"/>
    <property type="project" value="UniProtKB-KW"/>
</dbReference>
<dbReference type="EMBL" id="BLLK01000045">
    <property type="protein sequence ID" value="GFH51942.1"/>
    <property type="molecule type" value="Genomic_DNA"/>
</dbReference>
<organism evidence="6 7">
    <name type="scientific">Chaetoceros tenuissimus</name>
    <dbReference type="NCBI Taxonomy" id="426638"/>
    <lineage>
        <taxon>Eukaryota</taxon>
        <taxon>Sar</taxon>
        <taxon>Stramenopiles</taxon>
        <taxon>Ochrophyta</taxon>
        <taxon>Bacillariophyta</taxon>
        <taxon>Coscinodiscophyceae</taxon>
        <taxon>Chaetocerotophycidae</taxon>
        <taxon>Chaetocerotales</taxon>
        <taxon>Chaetocerotaceae</taxon>
        <taxon>Chaetoceros</taxon>
    </lineage>
</organism>
<keyword evidence="5" id="KW-1133">Transmembrane helix</keyword>
<dbReference type="GO" id="GO:0016757">
    <property type="term" value="F:glycosyltransferase activity"/>
    <property type="evidence" value="ECO:0007669"/>
    <property type="project" value="UniProtKB-KW"/>
</dbReference>
<dbReference type="InterPro" id="IPR002495">
    <property type="entry name" value="Glyco_trans_8"/>
</dbReference>
<dbReference type="AlphaFoldDB" id="A0AAD3CTH9"/>
<evidence type="ECO:0000313" key="7">
    <source>
        <dbReference type="Proteomes" id="UP001054902"/>
    </source>
</evidence>
<keyword evidence="3" id="KW-0808">Transferase</keyword>
<comment type="similarity">
    <text evidence="1">Belongs to the glycosyltransferase 8 family.</text>
</comment>
<dbReference type="InterPro" id="IPR050748">
    <property type="entry name" value="Glycosyltrans_8_dom-fam"/>
</dbReference>
<evidence type="ECO:0008006" key="8">
    <source>
        <dbReference type="Google" id="ProtNLM"/>
    </source>
</evidence>
<evidence type="ECO:0000256" key="1">
    <source>
        <dbReference type="ARBA" id="ARBA00006351"/>
    </source>
</evidence>
<dbReference type="Pfam" id="PF01501">
    <property type="entry name" value="Glyco_transf_8"/>
    <property type="match status" value="1"/>
</dbReference>
<dbReference type="SUPFAM" id="SSF53448">
    <property type="entry name" value="Nucleotide-diphospho-sugar transferases"/>
    <property type="match status" value="1"/>
</dbReference>
<evidence type="ECO:0000313" key="6">
    <source>
        <dbReference type="EMBL" id="GFH51942.1"/>
    </source>
</evidence>
<dbReference type="InterPro" id="IPR029044">
    <property type="entry name" value="Nucleotide-diphossugar_trans"/>
</dbReference>
<dbReference type="GO" id="GO:0005794">
    <property type="term" value="C:Golgi apparatus"/>
    <property type="evidence" value="ECO:0007669"/>
    <property type="project" value="TreeGrafter"/>
</dbReference>
<evidence type="ECO:0000256" key="4">
    <source>
        <dbReference type="ARBA" id="ARBA00022723"/>
    </source>
</evidence>
<dbReference type="Proteomes" id="UP001054902">
    <property type="component" value="Unassembled WGS sequence"/>
</dbReference>
<keyword evidence="5" id="KW-0812">Transmembrane</keyword>
<dbReference type="PANTHER" id="PTHR13778">
    <property type="entry name" value="GLYCOSYLTRANSFERASE 8 DOMAIN-CONTAINING PROTEIN"/>
    <property type="match status" value="1"/>
</dbReference>
<evidence type="ECO:0000256" key="2">
    <source>
        <dbReference type="ARBA" id="ARBA00022676"/>
    </source>
</evidence>
<keyword evidence="2" id="KW-0328">Glycosyltransferase</keyword>
<name>A0AAD3CTH9_9STRA</name>
<feature type="transmembrane region" description="Helical" evidence="5">
    <location>
        <begin position="30"/>
        <end position="49"/>
    </location>
</feature>
<reference evidence="6 7" key="1">
    <citation type="journal article" date="2021" name="Sci. Rep.">
        <title>The genome of the diatom Chaetoceros tenuissimus carries an ancient integrated fragment of an extant virus.</title>
        <authorList>
            <person name="Hongo Y."/>
            <person name="Kimura K."/>
            <person name="Takaki Y."/>
            <person name="Yoshida Y."/>
            <person name="Baba S."/>
            <person name="Kobayashi G."/>
            <person name="Nagasaki K."/>
            <person name="Hano T."/>
            <person name="Tomaru Y."/>
        </authorList>
    </citation>
    <scope>NUCLEOTIDE SEQUENCE [LARGE SCALE GENOMIC DNA]</scope>
    <source>
        <strain evidence="6 7">NIES-3715</strain>
    </source>
</reference>
<protein>
    <recommendedName>
        <fullName evidence="8">Hexosyltransferase</fullName>
    </recommendedName>
</protein>
<evidence type="ECO:0000256" key="5">
    <source>
        <dbReference type="SAM" id="Phobius"/>
    </source>
</evidence>
<dbReference type="Gene3D" id="3.90.550.10">
    <property type="entry name" value="Spore Coat Polysaccharide Biosynthesis Protein SpsA, Chain A"/>
    <property type="match status" value="1"/>
</dbReference>
<comment type="caution">
    <text evidence="6">The sequence shown here is derived from an EMBL/GenBank/DDBJ whole genome shotgun (WGS) entry which is preliminary data.</text>
</comment>
<proteinExistence type="inferred from homology"/>
<keyword evidence="7" id="KW-1185">Reference proteome</keyword>
<accession>A0AAD3CTH9</accession>
<gene>
    <name evidence="6" type="ORF">CTEN210_08418</name>
</gene>
<dbReference type="PANTHER" id="PTHR13778:SF47">
    <property type="entry name" value="LIPOPOLYSACCHARIDE 1,3-GALACTOSYLTRANSFERASE"/>
    <property type="match status" value="1"/>
</dbReference>